<feature type="transmembrane region" description="Helical" evidence="6">
    <location>
        <begin position="354"/>
        <end position="373"/>
    </location>
</feature>
<dbReference type="CDD" id="cd07731">
    <property type="entry name" value="ComA-like_MBL-fold"/>
    <property type="match status" value="1"/>
</dbReference>
<dbReference type="Pfam" id="PF03772">
    <property type="entry name" value="Competence"/>
    <property type="match status" value="1"/>
</dbReference>
<feature type="transmembrane region" description="Helical" evidence="6">
    <location>
        <begin position="259"/>
        <end position="276"/>
    </location>
</feature>
<feature type="transmembrane region" description="Helical" evidence="6">
    <location>
        <begin position="472"/>
        <end position="491"/>
    </location>
</feature>
<dbReference type="InterPro" id="IPR036866">
    <property type="entry name" value="RibonucZ/Hydroxyglut_hydro"/>
</dbReference>
<dbReference type="RefSeq" id="WP_211559386.1">
    <property type="nucleotide sequence ID" value="NZ_JAGVRK010000001.1"/>
</dbReference>
<evidence type="ECO:0000256" key="5">
    <source>
        <dbReference type="ARBA" id="ARBA00023136"/>
    </source>
</evidence>
<evidence type="ECO:0000256" key="6">
    <source>
        <dbReference type="SAM" id="Phobius"/>
    </source>
</evidence>
<feature type="transmembrane region" description="Helical" evidence="6">
    <location>
        <begin position="226"/>
        <end position="247"/>
    </location>
</feature>
<dbReference type="Pfam" id="PF13567">
    <property type="entry name" value="DUF4131"/>
    <property type="match status" value="1"/>
</dbReference>
<evidence type="ECO:0000259" key="7">
    <source>
        <dbReference type="SMART" id="SM00849"/>
    </source>
</evidence>
<feature type="transmembrane region" description="Helical" evidence="6">
    <location>
        <begin position="393"/>
        <end position="412"/>
    </location>
</feature>
<dbReference type="Gene3D" id="3.60.15.10">
    <property type="entry name" value="Ribonuclease Z/Hydroxyacylglutathione hydrolase-like"/>
    <property type="match status" value="1"/>
</dbReference>
<dbReference type="EMBL" id="JAGVRK010000001">
    <property type="protein sequence ID" value="MBS2969765.1"/>
    <property type="molecule type" value="Genomic_DNA"/>
</dbReference>
<proteinExistence type="predicted"/>
<dbReference type="Proteomes" id="UP000682403">
    <property type="component" value="Unassembled WGS sequence"/>
</dbReference>
<keyword evidence="4 6" id="KW-1133">Transmembrane helix</keyword>
<organism evidence="8 9">
    <name type="scientific">Metabacillus flavus</name>
    <dbReference type="NCBI Taxonomy" id="2823519"/>
    <lineage>
        <taxon>Bacteria</taxon>
        <taxon>Bacillati</taxon>
        <taxon>Bacillota</taxon>
        <taxon>Bacilli</taxon>
        <taxon>Bacillales</taxon>
        <taxon>Bacillaceae</taxon>
        <taxon>Metabacillus</taxon>
    </lineage>
</organism>
<gene>
    <name evidence="8" type="ORF">J9317_13415</name>
</gene>
<dbReference type="NCBIfam" id="TIGR00361">
    <property type="entry name" value="ComEC_Rec2"/>
    <property type="match status" value="1"/>
</dbReference>
<keyword evidence="3 6" id="KW-0812">Transmembrane</keyword>
<feature type="transmembrane region" description="Helical" evidence="6">
    <location>
        <begin position="288"/>
        <end position="314"/>
    </location>
</feature>
<dbReference type="InterPro" id="IPR035681">
    <property type="entry name" value="ComA-like_MBL"/>
</dbReference>
<dbReference type="Pfam" id="PF00753">
    <property type="entry name" value="Lactamase_B"/>
    <property type="match status" value="1"/>
</dbReference>
<dbReference type="InterPro" id="IPR001279">
    <property type="entry name" value="Metallo-B-lactamas"/>
</dbReference>
<protein>
    <submittedName>
        <fullName evidence="8">DNA internalization-related competence protein ComEC/Rec2</fullName>
    </submittedName>
</protein>
<comment type="caution">
    <text evidence="8">The sequence shown here is derived from an EMBL/GenBank/DDBJ whole genome shotgun (WGS) entry which is preliminary data.</text>
</comment>
<dbReference type="InterPro" id="IPR004797">
    <property type="entry name" value="Competence_ComEC/Rec2"/>
</dbReference>
<dbReference type="InterPro" id="IPR052159">
    <property type="entry name" value="Competence_DNA_uptake"/>
</dbReference>
<reference evidence="8 9" key="1">
    <citation type="submission" date="2021-04" db="EMBL/GenBank/DDBJ databases">
        <title>Metabacillus sp. strain KIGAM252 whole genome sequence.</title>
        <authorList>
            <person name="Seo M.-J."/>
            <person name="Cho E.-S."/>
            <person name="Hwang C.Y."/>
            <person name="Yoon D.J."/>
        </authorList>
    </citation>
    <scope>NUCLEOTIDE SEQUENCE [LARGE SCALE GENOMIC DNA]</scope>
    <source>
        <strain evidence="8 9">KIGAM252</strain>
    </source>
</reference>
<feature type="transmembrane region" description="Helical" evidence="6">
    <location>
        <begin position="320"/>
        <end position="342"/>
    </location>
</feature>
<keyword evidence="9" id="KW-1185">Reference proteome</keyword>
<name>A0ABS5LGA1_9BACI</name>
<dbReference type="NCBIfam" id="TIGR00360">
    <property type="entry name" value="ComEC_N-term"/>
    <property type="match status" value="1"/>
</dbReference>
<evidence type="ECO:0000256" key="1">
    <source>
        <dbReference type="ARBA" id="ARBA00004651"/>
    </source>
</evidence>
<evidence type="ECO:0000313" key="9">
    <source>
        <dbReference type="Proteomes" id="UP000682403"/>
    </source>
</evidence>
<dbReference type="InterPro" id="IPR004477">
    <property type="entry name" value="ComEC_N"/>
</dbReference>
<feature type="transmembrane region" description="Helical" evidence="6">
    <location>
        <begin position="44"/>
        <end position="61"/>
    </location>
</feature>
<dbReference type="SMART" id="SM00849">
    <property type="entry name" value="Lactamase_B"/>
    <property type="match status" value="1"/>
</dbReference>
<dbReference type="SUPFAM" id="SSF56281">
    <property type="entry name" value="Metallo-hydrolase/oxidoreductase"/>
    <property type="match status" value="1"/>
</dbReference>
<keyword evidence="5 6" id="KW-0472">Membrane</keyword>
<accession>A0ABS5LGA1</accession>
<evidence type="ECO:0000256" key="3">
    <source>
        <dbReference type="ARBA" id="ARBA00022692"/>
    </source>
</evidence>
<feature type="domain" description="Metallo-beta-lactamase" evidence="7">
    <location>
        <begin position="505"/>
        <end position="717"/>
    </location>
</feature>
<dbReference type="PANTHER" id="PTHR30619">
    <property type="entry name" value="DNA INTERNALIZATION/COMPETENCE PROTEIN COMEC/REC2"/>
    <property type="match status" value="1"/>
</dbReference>
<evidence type="ECO:0000313" key="8">
    <source>
        <dbReference type="EMBL" id="MBS2969765.1"/>
    </source>
</evidence>
<evidence type="ECO:0000256" key="2">
    <source>
        <dbReference type="ARBA" id="ARBA00022475"/>
    </source>
</evidence>
<sequence>MNYVLSAAASVIAVISVQYSLEWAGILLVLGGCLLHASKNRARASVLAAAAFFIFLFLSSFHTHHSQSRLNEGAFTGRGMLTMHPVTDGDRFSARLRLDSHETIAIRLFIPNEAVKQKLQTIKGGMSCKVKGTLEYPLNPTIPNGFNYKEYLEAQSIHWILTASSVSDCLIGSTPEAALLKWRSEGLLFILRSFPPESAGIVQALIFGEREWIDQDTEKAYQRIGLIHLLAISGMQVALIAAAGRFLMMRIGLSRETSALLLFFLLPSYLIIAGGSPSVIRAVLAAELYLLFLLMKWPVHPLKLLSLLFIIWLASSPMHLFQAGFQLTFIISFCLLMSAAVFNKHRGRIHLQNLILTFLSVLSTMPLILSSFWEISLLSLLVNTCYVPLYSFILMPLSLISFLMASMQIPFWEGGIRIANWMIDWTNRMTEFISAADPFLLKLGKPPSLLLLCYTAGVIYCFWSMEKGIKKTIGAISIIAGLLIIDLILPFTDPNGSITFLDVGQGDCIVIELPYKKGTYLIDTGGKFVFHEENAEWKQQREKKPLSDYTLLPYLSSKGISHFDAVFLSHADQDHTGEYLHILNKISIAELIVPEGFVRDQTDRKLIAETIQRGAAVKTARGQQIIRKNGIQFQVLWPLKWSDSKNEDSLVLRFNLGGKWWLLTGDLEKEGEAALVNTHQYLKADVLKAGHHGSKFSTSADMMERVQPSAAIISAGRKNRYGHPHQEILTRLKEKGVETLRTDTEGTIQFLFNGETGTFRTHPPYDVVNPGSKNKKNRD</sequence>
<comment type="subcellular location">
    <subcellularLocation>
        <location evidence="1">Cell membrane</location>
        <topology evidence="1">Multi-pass membrane protein</topology>
    </subcellularLocation>
</comment>
<keyword evidence="2" id="KW-1003">Cell membrane</keyword>
<dbReference type="InterPro" id="IPR025405">
    <property type="entry name" value="DUF4131"/>
</dbReference>
<dbReference type="PANTHER" id="PTHR30619:SF1">
    <property type="entry name" value="RECOMBINATION PROTEIN 2"/>
    <property type="match status" value="1"/>
</dbReference>
<evidence type="ECO:0000256" key="4">
    <source>
        <dbReference type="ARBA" id="ARBA00022989"/>
    </source>
</evidence>